<sequence>MHQSLLAAHSLFRWAVLFALLFSIYKAWQGHRKLLPFTKTDNSLRHWTATIAHIQLLLGIILYTQSPVAKAMVSEIKNGWSDPVFFGLLHLCLMLTAVVFITIGSAKAKRAATDSSKFKIMLTFFSIGLCIILIAIPWPFSPLTQRPYLRHF</sequence>
<keyword evidence="1" id="KW-0472">Membrane</keyword>
<organism evidence="2 3">
    <name type="scientific">Flavobacterium suzhouense</name>
    <dbReference type="NCBI Taxonomy" id="1529638"/>
    <lineage>
        <taxon>Bacteria</taxon>
        <taxon>Pseudomonadati</taxon>
        <taxon>Bacteroidota</taxon>
        <taxon>Flavobacteriia</taxon>
        <taxon>Flavobacteriales</taxon>
        <taxon>Flavobacteriaceae</taxon>
        <taxon>Flavobacterium</taxon>
    </lineage>
</organism>
<dbReference type="EMBL" id="JBHUMD010000007">
    <property type="protein sequence ID" value="MFD2601969.1"/>
    <property type="molecule type" value="Genomic_DNA"/>
</dbReference>
<proteinExistence type="predicted"/>
<keyword evidence="1" id="KW-0812">Transmembrane</keyword>
<feature type="transmembrane region" description="Helical" evidence="1">
    <location>
        <begin position="46"/>
        <end position="64"/>
    </location>
</feature>
<evidence type="ECO:0000256" key="1">
    <source>
        <dbReference type="SAM" id="Phobius"/>
    </source>
</evidence>
<name>A0ABW5NT14_9FLAO</name>
<gene>
    <name evidence="2" type="ORF">ACFSR3_07870</name>
</gene>
<evidence type="ECO:0000313" key="3">
    <source>
        <dbReference type="Proteomes" id="UP001597480"/>
    </source>
</evidence>
<evidence type="ECO:0008006" key="4">
    <source>
        <dbReference type="Google" id="ProtNLM"/>
    </source>
</evidence>
<reference evidence="3" key="1">
    <citation type="journal article" date="2019" name="Int. J. Syst. Evol. Microbiol.">
        <title>The Global Catalogue of Microorganisms (GCM) 10K type strain sequencing project: providing services to taxonomists for standard genome sequencing and annotation.</title>
        <authorList>
            <consortium name="The Broad Institute Genomics Platform"/>
            <consortium name="The Broad Institute Genome Sequencing Center for Infectious Disease"/>
            <person name="Wu L."/>
            <person name="Ma J."/>
        </authorList>
    </citation>
    <scope>NUCLEOTIDE SEQUENCE [LARGE SCALE GENOMIC DNA]</scope>
    <source>
        <strain evidence="3">KCTC 42107</strain>
    </source>
</reference>
<accession>A0ABW5NT14</accession>
<dbReference type="Proteomes" id="UP001597480">
    <property type="component" value="Unassembled WGS sequence"/>
</dbReference>
<dbReference type="RefSeq" id="WP_379820473.1">
    <property type="nucleotide sequence ID" value="NZ_JBHUMD010000007.1"/>
</dbReference>
<comment type="caution">
    <text evidence="2">The sequence shown here is derived from an EMBL/GenBank/DDBJ whole genome shotgun (WGS) entry which is preliminary data.</text>
</comment>
<feature type="transmembrane region" description="Helical" evidence="1">
    <location>
        <begin position="118"/>
        <end position="140"/>
    </location>
</feature>
<protein>
    <recommendedName>
        <fullName evidence="4">Cytochrome B</fullName>
    </recommendedName>
</protein>
<feature type="transmembrane region" description="Helical" evidence="1">
    <location>
        <begin position="6"/>
        <end position="25"/>
    </location>
</feature>
<keyword evidence="1" id="KW-1133">Transmembrane helix</keyword>
<keyword evidence="3" id="KW-1185">Reference proteome</keyword>
<feature type="transmembrane region" description="Helical" evidence="1">
    <location>
        <begin position="84"/>
        <end position="106"/>
    </location>
</feature>
<evidence type="ECO:0000313" key="2">
    <source>
        <dbReference type="EMBL" id="MFD2601969.1"/>
    </source>
</evidence>